<keyword evidence="2" id="KW-1133">Transmembrane helix</keyword>
<sequence length="144" mass="17191">MFIFSTLASIGIFFFRYYKGFTTAEIFERRIDTIETVLFTLLIMTGFKPIFNFLSNIIIFIKNIFLGFFFPQRKLRNLEIKSAKQEHQEQLLLEKLDQVRIANDKLLSQLQQQKHKVAIWQSKKESKQQTKKQINTYGKENEDE</sequence>
<feature type="transmembrane region" description="Helical" evidence="2">
    <location>
        <begin position="50"/>
        <end position="70"/>
    </location>
</feature>
<protein>
    <submittedName>
        <fullName evidence="3">Uncharacterized protein</fullName>
    </submittedName>
</protein>
<reference evidence="3" key="1">
    <citation type="submission" date="2021-04" db="EMBL/GenBank/DDBJ databases">
        <title>Genomic features of Candidatus Phytoplasma meliae isolate ChTYXIII (1SrXIII-G).</title>
        <authorList>
            <person name="Fernandez F.D."/>
            <person name="Conci L.R."/>
        </authorList>
    </citation>
    <scope>NUCLEOTIDE SEQUENCE [LARGE SCALE GENOMIC DNA]</scope>
    <source>
        <strain evidence="3">ChTYXIII-Mo</strain>
    </source>
</reference>
<evidence type="ECO:0000313" key="3">
    <source>
        <dbReference type="EMBL" id="MBP5835896.1"/>
    </source>
</evidence>
<evidence type="ECO:0000313" key="4">
    <source>
        <dbReference type="Proteomes" id="UP001195571"/>
    </source>
</evidence>
<dbReference type="Proteomes" id="UP001195571">
    <property type="component" value="Unassembled WGS sequence"/>
</dbReference>
<dbReference type="RefSeq" id="WP_203552159.1">
    <property type="nucleotide sequence ID" value="NZ_JACAOD020000005.1"/>
</dbReference>
<organism evidence="3 4">
    <name type="scientific">Candidatus Phytoplasma meliae</name>
    <dbReference type="NCBI Taxonomy" id="1848402"/>
    <lineage>
        <taxon>Bacteria</taxon>
        <taxon>Bacillati</taxon>
        <taxon>Mycoplasmatota</taxon>
        <taxon>Mollicutes</taxon>
        <taxon>Acholeplasmatales</taxon>
        <taxon>Acholeplasmataceae</taxon>
        <taxon>Candidatus Phytoplasma</taxon>
        <taxon>16SrXIII (Mexican periwinkle virescence group)</taxon>
    </lineage>
</organism>
<name>A0ABS5CY45_9MOLU</name>
<feature type="region of interest" description="Disordered" evidence="1">
    <location>
        <begin position="121"/>
        <end position="144"/>
    </location>
</feature>
<accession>A0ABS5CY45</accession>
<comment type="caution">
    <text evidence="3">The sequence shown here is derived from an EMBL/GenBank/DDBJ whole genome shotgun (WGS) entry which is preliminary data.</text>
</comment>
<keyword evidence="2" id="KW-0812">Transmembrane</keyword>
<keyword evidence="4" id="KW-1185">Reference proteome</keyword>
<gene>
    <name evidence="3" type="ORF">CHTY_001485</name>
</gene>
<evidence type="ECO:0000256" key="1">
    <source>
        <dbReference type="SAM" id="MobiDB-lite"/>
    </source>
</evidence>
<keyword evidence="2" id="KW-0472">Membrane</keyword>
<evidence type="ECO:0000256" key="2">
    <source>
        <dbReference type="SAM" id="Phobius"/>
    </source>
</evidence>
<proteinExistence type="predicted"/>
<dbReference type="EMBL" id="JACAOD020000005">
    <property type="protein sequence ID" value="MBP5835896.1"/>
    <property type="molecule type" value="Genomic_DNA"/>
</dbReference>